<keyword evidence="2 5" id="KW-0812">Transmembrane</keyword>
<dbReference type="Gene3D" id="1.20.1740.10">
    <property type="entry name" value="Amino acid/polyamine transporter I"/>
    <property type="match status" value="1"/>
</dbReference>
<comment type="caution">
    <text evidence="6">The sequence shown here is derived from an EMBL/GenBank/DDBJ whole genome shotgun (WGS) entry which is preliminary data.</text>
</comment>
<dbReference type="PATRIC" id="fig|1132509.6.peg.2980"/>
<proteinExistence type="predicted"/>
<feature type="transmembrane region" description="Helical" evidence="5">
    <location>
        <begin position="262"/>
        <end position="286"/>
    </location>
</feature>
<keyword evidence="4 5" id="KW-0472">Membrane</keyword>
<feature type="transmembrane region" description="Helical" evidence="5">
    <location>
        <begin position="199"/>
        <end position="221"/>
    </location>
</feature>
<dbReference type="AlphaFoldDB" id="M0LYS4"/>
<protein>
    <submittedName>
        <fullName evidence="6">NRAMP family Mn2+/Fe2+ transporter</fullName>
    </submittedName>
</protein>
<evidence type="ECO:0000256" key="4">
    <source>
        <dbReference type="ARBA" id="ARBA00023136"/>
    </source>
</evidence>
<feature type="transmembrane region" description="Helical" evidence="5">
    <location>
        <begin position="353"/>
        <end position="370"/>
    </location>
</feature>
<dbReference type="Proteomes" id="UP000011566">
    <property type="component" value="Unassembled WGS sequence"/>
</dbReference>
<feature type="transmembrane region" description="Helical" evidence="5">
    <location>
        <begin position="376"/>
        <end position="400"/>
    </location>
</feature>
<dbReference type="EMBL" id="AOMB01000035">
    <property type="protein sequence ID" value="EMA37270.1"/>
    <property type="molecule type" value="Genomic_DNA"/>
</dbReference>
<evidence type="ECO:0000256" key="3">
    <source>
        <dbReference type="ARBA" id="ARBA00022989"/>
    </source>
</evidence>
<accession>M0LYS4</accession>
<dbReference type="GO" id="GO:0016020">
    <property type="term" value="C:membrane"/>
    <property type="evidence" value="ECO:0007669"/>
    <property type="project" value="UniProtKB-SubCell"/>
</dbReference>
<feature type="transmembrane region" description="Helical" evidence="5">
    <location>
        <begin position="97"/>
        <end position="128"/>
    </location>
</feature>
<feature type="transmembrane region" description="Helical" evidence="5">
    <location>
        <begin position="134"/>
        <end position="153"/>
    </location>
</feature>
<dbReference type="GO" id="GO:0046873">
    <property type="term" value="F:metal ion transmembrane transporter activity"/>
    <property type="evidence" value="ECO:0007669"/>
    <property type="project" value="InterPro"/>
</dbReference>
<evidence type="ECO:0000313" key="6">
    <source>
        <dbReference type="EMBL" id="EMA37270.1"/>
    </source>
</evidence>
<dbReference type="NCBIfam" id="NF037982">
    <property type="entry name" value="Nramp_1"/>
    <property type="match status" value="1"/>
</dbReference>
<evidence type="ECO:0000256" key="2">
    <source>
        <dbReference type="ARBA" id="ARBA00022692"/>
    </source>
</evidence>
<sequence length="439" mass="47158">METTMSTEKMELPSEDWIGFFKNHFGPSMMWALLGIGSSHIVLAPTFGASFGLFAIWAISFIFLVKYGAWALGIRYNYTVGKDLIAGYKDLPGPGNWALWASAFVVLIAVVLNTAAVGMAGAAVVAALSSVGQLGAFIVIVVVSTLLVAGTNYTFLERFLFLFIVLFVFLMVLSLLVGLPSMAVVTETTFAVPALLESPFLPVFAAAAGLTPTLINSSLFLSSWSLTKNQGARHDDVEDSQASEYEDYISAWLKTGLKDFRIGYLLSYLLMVILATLAASVLYPGLPEGDIAAALGEIFGESFGQWAFYVMMVGAFAALWSTVIASLDGGARVFVNILSELEIDVAPDRTRRLLVVLFALLSAVPVVVLGQTPTVLIVAFGTAGLLIEVFIYPANLYLVYNHVPEKFRPSSGWLAYYIVAIVCFVGLAVLGGLSQVGIL</sequence>
<dbReference type="eggNOG" id="arCOG04531">
    <property type="taxonomic scope" value="Archaea"/>
</dbReference>
<feature type="transmembrane region" description="Helical" evidence="5">
    <location>
        <begin position="306"/>
        <end position="327"/>
    </location>
</feature>
<dbReference type="OrthoDB" id="213464at2157"/>
<dbReference type="InterPro" id="IPR001046">
    <property type="entry name" value="NRAMP_fam"/>
</dbReference>
<feature type="transmembrane region" description="Helical" evidence="5">
    <location>
        <begin position="54"/>
        <end position="76"/>
    </location>
</feature>
<evidence type="ECO:0000256" key="5">
    <source>
        <dbReference type="SAM" id="Phobius"/>
    </source>
</evidence>
<gene>
    <name evidence="6" type="ORF">C447_12902</name>
</gene>
<evidence type="ECO:0000256" key="1">
    <source>
        <dbReference type="ARBA" id="ARBA00004141"/>
    </source>
</evidence>
<evidence type="ECO:0000313" key="7">
    <source>
        <dbReference type="Proteomes" id="UP000011566"/>
    </source>
</evidence>
<organism evidence="6 7">
    <name type="scientific">Halococcus hamelinensis 100A6</name>
    <dbReference type="NCBI Taxonomy" id="1132509"/>
    <lineage>
        <taxon>Archaea</taxon>
        <taxon>Methanobacteriati</taxon>
        <taxon>Methanobacteriota</taxon>
        <taxon>Stenosarchaea group</taxon>
        <taxon>Halobacteria</taxon>
        <taxon>Halobacteriales</taxon>
        <taxon>Halococcaceae</taxon>
        <taxon>Halococcus</taxon>
    </lineage>
</organism>
<feature type="transmembrane region" description="Helical" evidence="5">
    <location>
        <begin position="30"/>
        <end position="48"/>
    </location>
</feature>
<comment type="subcellular location">
    <subcellularLocation>
        <location evidence="1">Membrane</location>
        <topology evidence="1">Multi-pass membrane protein</topology>
    </subcellularLocation>
</comment>
<dbReference type="Pfam" id="PF01566">
    <property type="entry name" value="Nramp"/>
    <property type="match status" value="1"/>
</dbReference>
<name>M0LYS4_9EURY</name>
<reference evidence="6 7" key="1">
    <citation type="journal article" date="2014" name="PLoS Genet.">
        <title>Phylogenetically driven sequencing of extremely halophilic archaea reveals strategies for static and dynamic osmo-response.</title>
        <authorList>
            <person name="Becker E.A."/>
            <person name="Seitzer P.M."/>
            <person name="Tritt A."/>
            <person name="Larsen D."/>
            <person name="Krusor M."/>
            <person name="Yao A.I."/>
            <person name="Wu D."/>
            <person name="Madern D."/>
            <person name="Eisen J.A."/>
            <person name="Darling A.E."/>
            <person name="Facciotti M.T."/>
        </authorList>
    </citation>
    <scope>NUCLEOTIDE SEQUENCE [LARGE SCALE GENOMIC DNA]</scope>
    <source>
        <strain evidence="6 7">100A6</strain>
    </source>
</reference>
<keyword evidence="3 5" id="KW-1133">Transmembrane helix</keyword>
<feature type="transmembrane region" description="Helical" evidence="5">
    <location>
        <begin position="412"/>
        <end position="433"/>
    </location>
</feature>
<keyword evidence="7" id="KW-1185">Reference proteome</keyword>
<feature type="transmembrane region" description="Helical" evidence="5">
    <location>
        <begin position="160"/>
        <end position="179"/>
    </location>
</feature>